<feature type="compositionally biased region" description="Polar residues" evidence="1">
    <location>
        <begin position="667"/>
        <end position="689"/>
    </location>
</feature>
<dbReference type="Proteomes" id="UP001197093">
    <property type="component" value="Unassembled WGS sequence"/>
</dbReference>
<feature type="compositionally biased region" description="Polar residues" evidence="1">
    <location>
        <begin position="782"/>
        <end position="797"/>
    </location>
</feature>
<feature type="region of interest" description="Disordered" evidence="1">
    <location>
        <begin position="666"/>
        <end position="717"/>
    </location>
</feature>
<evidence type="ECO:0000256" key="1">
    <source>
        <dbReference type="SAM" id="MobiDB-lite"/>
    </source>
</evidence>
<proteinExistence type="predicted"/>
<keyword evidence="3" id="KW-1185">Reference proteome</keyword>
<feature type="region of interest" description="Disordered" evidence="1">
    <location>
        <begin position="922"/>
        <end position="1006"/>
    </location>
</feature>
<comment type="caution">
    <text evidence="2">The sequence shown here is derived from an EMBL/GenBank/DDBJ whole genome shotgun (WGS) entry which is preliminary data.</text>
</comment>
<feature type="compositionally biased region" description="Polar residues" evidence="1">
    <location>
        <begin position="608"/>
        <end position="618"/>
    </location>
</feature>
<dbReference type="AlphaFoldDB" id="A0AAD4F265"/>
<evidence type="ECO:0000313" key="3">
    <source>
        <dbReference type="Proteomes" id="UP001197093"/>
    </source>
</evidence>
<name>A0AAD4F265_9PEZI</name>
<feature type="compositionally biased region" description="Polar residues" evidence="1">
    <location>
        <begin position="860"/>
        <end position="875"/>
    </location>
</feature>
<feature type="region of interest" description="Disordered" evidence="1">
    <location>
        <begin position="1027"/>
        <end position="1046"/>
    </location>
</feature>
<gene>
    <name evidence="2" type="ORF">NEMBOFW57_001812</name>
</gene>
<organism evidence="2 3">
    <name type="scientific">Staphylotrichum longicolle</name>
    <dbReference type="NCBI Taxonomy" id="669026"/>
    <lineage>
        <taxon>Eukaryota</taxon>
        <taxon>Fungi</taxon>
        <taxon>Dikarya</taxon>
        <taxon>Ascomycota</taxon>
        <taxon>Pezizomycotina</taxon>
        <taxon>Sordariomycetes</taxon>
        <taxon>Sordariomycetidae</taxon>
        <taxon>Sordariales</taxon>
        <taxon>Chaetomiaceae</taxon>
        <taxon>Staphylotrichum</taxon>
    </lineage>
</organism>
<accession>A0AAD4F265</accession>
<feature type="region of interest" description="Disordered" evidence="1">
    <location>
        <begin position="749"/>
        <end position="881"/>
    </location>
</feature>
<evidence type="ECO:0000313" key="2">
    <source>
        <dbReference type="EMBL" id="KAG7291792.1"/>
    </source>
</evidence>
<feature type="compositionally biased region" description="Polar residues" evidence="1">
    <location>
        <begin position="697"/>
        <end position="714"/>
    </location>
</feature>
<feature type="region of interest" description="Disordered" evidence="1">
    <location>
        <begin position="601"/>
        <end position="630"/>
    </location>
</feature>
<feature type="compositionally biased region" description="Polar residues" evidence="1">
    <location>
        <begin position="927"/>
        <end position="966"/>
    </location>
</feature>
<sequence length="1087" mass="117374">MATLPAVAHWEGGPKERAMLQAAASEAHIAVHGPPDFPFNAEILGVCGVPAEMSDENKYGWMVADFLHWKLLFHGVGYKTAQTWLSSLDVPEFLESVDNVDLINDGTIDKVKQDIAPLPNNNEEFMATFLKHLAASAKAAATKKTVLVLMVFAPITPEQDICIDFGGKRTYLTVDNLCKTVNDAVGNAQTPIMFITPSPFSGGWLCRPSLTNQPGSPTLHNMMRIIAKSCGGAFANRFIRSFTERDTPLMTEAQREQVKYDDPMPLHPTKLQTDCLHQFQRQIHEALEQRLSVLAKSHGFILGPDAVQVTSNYFDAWMDYGPRQSRPLAWWTERWGSPRPTIADPHRFDFLGEAFGGTKESQFFHLKYLAAVELDTCPGDWARQVGGITRDLLTTFSQRLMVGDDDAKRVFDAIEFRSSSMIVAHMIAKAFNLPLPDGVKCRYWHDKLDGVGDEYYRKLQFAFGEAHNLFDQATLLPSEKRHEYKNVRFWRAARWLSAAIALRFENGTRQDIESFVLMDVAKFIAKIRDAQKTLLLEHKAVTQAGMNWIAALGLGGEVESMVVPTVTPELKVIAKDAKDSGLATRNHHGPTAKTTVLDAQATPWPAPNSHSVSRQNDWNKAGEPESVGTKSAMNPLVVAYAEENNLTQSDVQHAVQDVLEDLGSHFGTDTKQVGAQSPPVNVATTPLTQQKDKKLDSTNNTAHSQKVPATTATSDGVEGNATASLVTNNNAENWNQAVDAYLLSRTDQKKPTINGSTASGARRKADVPLASNSAWEDALNTKFPTKNNQETKNTQVASLEPSADLVGRDEKKTGEQNSLSKTVVAQVATPHVAGEKAAPTVAAGQHAEPSKTAGEDSESSNKAAKQVASPNTTPASQPPVQPSIQQLTESMLAGVNNGGMSSEVLMCVTQLLQKVMEIAEKEKASKPSDQMNGTQVAGNTSSSVTPNGNVAETSASSTEPRITSAENHADSSGPANEADKVEEASASLTGGASTASSDAFGASPKATADHARMASLDARMQSLTIHDGVPNNASAMGHGDEASGESVKDGADVVAVQPAVAQGTTGPNQARLAADADDFWARARINW</sequence>
<dbReference type="EMBL" id="JAHCVI010000001">
    <property type="protein sequence ID" value="KAG7291792.1"/>
    <property type="molecule type" value="Genomic_DNA"/>
</dbReference>
<reference evidence="2" key="1">
    <citation type="submission" date="2023-02" db="EMBL/GenBank/DDBJ databases">
        <authorList>
            <person name="Palmer J.M."/>
        </authorList>
    </citation>
    <scope>NUCLEOTIDE SEQUENCE</scope>
    <source>
        <strain evidence="2">FW57</strain>
    </source>
</reference>
<feature type="compositionally biased region" description="Low complexity" evidence="1">
    <location>
        <begin position="984"/>
        <end position="1003"/>
    </location>
</feature>
<protein>
    <submittedName>
        <fullName evidence="2">Uncharacterized protein</fullName>
    </submittedName>
</protein>